<dbReference type="OrthoDB" id="5817113at2759"/>
<dbReference type="eggNOG" id="ENOG502TFFG">
    <property type="taxonomic scope" value="Eukaryota"/>
</dbReference>
<dbReference type="STRING" id="31234.E3LNK6"/>
<organism evidence="3">
    <name type="scientific">Caenorhabditis remanei</name>
    <name type="common">Caenorhabditis vulgaris</name>
    <dbReference type="NCBI Taxonomy" id="31234"/>
    <lineage>
        <taxon>Eukaryota</taxon>
        <taxon>Metazoa</taxon>
        <taxon>Ecdysozoa</taxon>
        <taxon>Nematoda</taxon>
        <taxon>Chromadorea</taxon>
        <taxon>Rhabditida</taxon>
        <taxon>Rhabditina</taxon>
        <taxon>Rhabditomorpha</taxon>
        <taxon>Rhabditoidea</taxon>
        <taxon>Rhabditidae</taxon>
        <taxon>Peloderinae</taxon>
        <taxon>Caenorhabditis</taxon>
    </lineage>
</organism>
<protein>
    <submittedName>
        <fullName evidence="2">Uncharacterized protein</fullName>
    </submittedName>
</protein>
<dbReference type="Proteomes" id="UP000008281">
    <property type="component" value="Unassembled WGS sequence"/>
</dbReference>
<dbReference type="FunCoup" id="E3LNK6">
    <property type="interactions" value="386"/>
</dbReference>
<dbReference type="InParanoid" id="E3LNK6"/>
<name>E3LNK6_CAERE</name>
<sequence length="367" mass="40084">MDQLASQLGSAELQALIAALPHDLTINPATSKQSSSSSSDLSASNSSSCIFPPLSDMTALSMLSLGAYPGLFPGFPLLSLPYLSLPPNSTIDSLGLINSAIYQQQKDAQAAMCAPSNALAATLAADGRPRAFSSAATLQHVKDQEKRRKRTRKCEPALPITTSTITCSSSSSPSSSSTMTSVLRTLVEDDDAEVHPNKVRPIQVTPEEEEQVRKKTAELLKAMPKQALEPEVSSNGPLRRLIRDEDLPDEVGPDSPFRHYPKYQSKKELEVSCLSTFFELQKLCTLFQSFAKLKTHCLTLDSFQQKPRSQLVMLQGIQAAVACMCIEAFQLNDKTDEEKNALRQKQRGLSLDDLVKETVRQELIAAE</sequence>
<feature type="region of interest" description="Disordered" evidence="1">
    <location>
        <begin position="191"/>
        <end position="211"/>
    </location>
</feature>
<feature type="compositionally biased region" description="Low complexity" evidence="1">
    <location>
        <begin position="31"/>
        <end position="47"/>
    </location>
</feature>
<gene>
    <name evidence="2" type="ORF">CRE_27128</name>
</gene>
<evidence type="ECO:0000313" key="2">
    <source>
        <dbReference type="EMBL" id="EFP05892.1"/>
    </source>
</evidence>
<dbReference type="HOGENOM" id="CLU_850544_0_0_1"/>
<evidence type="ECO:0000256" key="1">
    <source>
        <dbReference type="SAM" id="MobiDB-lite"/>
    </source>
</evidence>
<dbReference type="EMBL" id="DS268412">
    <property type="protein sequence ID" value="EFP05892.1"/>
    <property type="molecule type" value="Genomic_DNA"/>
</dbReference>
<dbReference type="AlphaFoldDB" id="E3LNK6"/>
<feature type="region of interest" description="Disordered" evidence="1">
    <location>
        <begin position="28"/>
        <end position="47"/>
    </location>
</feature>
<proteinExistence type="predicted"/>
<dbReference type="OMA" id="EHAICRE"/>
<accession>E3LNK6</accession>
<keyword evidence="3" id="KW-1185">Reference proteome</keyword>
<reference evidence="2" key="1">
    <citation type="submission" date="2007-07" db="EMBL/GenBank/DDBJ databases">
        <title>PCAP assembly of the Caenorhabditis remanei genome.</title>
        <authorList>
            <consortium name="The Caenorhabditis remanei Sequencing Consortium"/>
            <person name="Wilson R.K."/>
        </authorList>
    </citation>
    <scope>NUCLEOTIDE SEQUENCE [LARGE SCALE GENOMIC DNA]</scope>
    <source>
        <strain evidence="2">PB4641</strain>
    </source>
</reference>
<evidence type="ECO:0000313" key="3">
    <source>
        <dbReference type="Proteomes" id="UP000008281"/>
    </source>
</evidence>